<name>A0A4Q0S1T3_9BRAD</name>
<dbReference type="Gene3D" id="1.10.150.690">
    <property type="entry name" value="DUF2063"/>
    <property type="match status" value="1"/>
</dbReference>
<reference evidence="2 3" key="1">
    <citation type="submission" date="2015-04" db="EMBL/GenBank/DDBJ databases">
        <title>Comparative genomics of rhizobia nodulating Arachis hypogaea in China.</title>
        <authorList>
            <person name="Li Y."/>
        </authorList>
    </citation>
    <scope>NUCLEOTIDE SEQUENCE [LARGE SCALE GENOMIC DNA]</scope>
    <source>
        <strain evidence="2 3">CCBAU 51757</strain>
    </source>
</reference>
<keyword evidence="3" id="KW-1185">Reference proteome</keyword>
<dbReference type="Proteomes" id="UP000289546">
    <property type="component" value="Unassembled WGS sequence"/>
</dbReference>
<evidence type="ECO:0000313" key="3">
    <source>
        <dbReference type="Proteomes" id="UP000289546"/>
    </source>
</evidence>
<feature type="domain" description="Putative DNA-binding" evidence="1">
    <location>
        <begin position="6"/>
        <end position="98"/>
    </location>
</feature>
<sequence>MQPLAELQRSFAAALLDPALPTPAGLVGPDGKPSSRRFAVYRNNVIVGLTQTLKDAYPAVHGIVGSEFFLALARAYVVGDLPRSPMLFDYGAGFPDFIGQFEPASVLPYLADVARIERAWTEAYHAAEASPIGLSAFVEIAPDRIPAITLELHPSVRIVRSRFPALTIWQMNVDGGIPGPVDLAAGGENAIVVRPEADVEVRSIPNGSPEFIHALASGRPVLAAFEEANAADPTFDLSANLSDLILAGMVVGFGFAQEPLGT</sequence>
<dbReference type="OrthoDB" id="4146344at2"/>
<evidence type="ECO:0000259" key="1">
    <source>
        <dbReference type="Pfam" id="PF09836"/>
    </source>
</evidence>
<dbReference type="Pfam" id="PF09836">
    <property type="entry name" value="DUF2063"/>
    <property type="match status" value="1"/>
</dbReference>
<dbReference type="EMBL" id="LBJQ01000086">
    <property type="protein sequence ID" value="RXH25200.1"/>
    <property type="molecule type" value="Genomic_DNA"/>
</dbReference>
<organism evidence="2 3">
    <name type="scientific">Bradyrhizobium nanningense</name>
    <dbReference type="NCBI Taxonomy" id="1325118"/>
    <lineage>
        <taxon>Bacteria</taxon>
        <taxon>Pseudomonadati</taxon>
        <taxon>Pseudomonadota</taxon>
        <taxon>Alphaproteobacteria</taxon>
        <taxon>Hyphomicrobiales</taxon>
        <taxon>Nitrobacteraceae</taxon>
        <taxon>Bradyrhizobium</taxon>
    </lineage>
</organism>
<dbReference type="InterPro" id="IPR018640">
    <property type="entry name" value="DUF2063"/>
</dbReference>
<evidence type="ECO:0000313" key="2">
    <source>
        <dbReference type="EMBL" id="RXH25200.1"/>
    </source>
</evidence>
<dbReference type="RefSeq" id="WP_128920724.1">
    <property type="nucleotide sequence ID" value="NZ_LBJC01000033.1"/>
</dbReference>
<protein>
    <recommendedName>
        <fullName evidence="1">Putative DNA-binding domain-containing protein</fullName>
    </recommendedName>
</protein>
<proteinExistence type="predicted"/>
<dbReference type="InterPro" id="IPR044922">
    <property type="entry name" value="DUF2063_N_sf"/>
</dbReference>
<dbReference type="AlphaFoldDB" id="A0A4Q0S1T3"/>
<accession>A0A4Q0S1T3</accession>
<comment type="caution">
    <text evidence="2">The sequence shown here is derived from an EMBL/GenBank/DDBJ whole genome shotgun (WGS) entry which is preliminary data.</text>
</comment>
<gene>
    <name evidence="2" type="ORF">XH99_24495</name>
</gene>